<keyword evidence="3" id="KW-1185">Reference proteome</keyword>
<evidence type="ECO:0000313" key="2">
    <source>
        <dbReference type="EMBL" id="GBP37393.1"/>
    </source>
</evidence>
<gene>
    <name evidence="2" type="ORF">EVAR_16298_1</name>
</gene>
<accession>A0A4C1VFI6</accession>
<dbReference type="AlphaFoldDB" id="A0A4C1VFI6"/>
<organism evidence="2 3">
    <name type="scientific">Eumeta variegata</name>
    <name type="common">Bagworm moth</name>
    <name type="synonym">Eumeta japonica</name>
    <dbReference type="NCBI Taxonomy" id="151549"/>
    <lineage>
        <taxon>Eukaryota</taxon>
        <taxon>Metazoa</taxon>
        <taxon>Ecdysozoa</taxon>
        <taxon>Arthropoda</taxon>
        <taxon>Hexapoda</taxon>
        <taxon>Insecta</taxon>
        <taxon>Pterygota</taxon>
        <taxon>Neoptera</taxon>
        <taxon>Endopterygota</taxon>
        <taxon>Lepidoptera</taxon>
        <taxon>Glossata</taxon>
        <taxon>Ditrysia</taxon>
        <taxon>Tineoidea</taxon>
        <taxon>Psychidae</taxon>
        <taxon>Oiketicinae</taxon>
        <taxon>Eumeta</taxon>
    </lineage>
</organism>
<feature type="region of interest" description="Disordered" evidence="1">
    <location>
        <begin position="1"/>
        <end position="28"/>
    </location>
</feature>
<evidence type="ECO:0000256" key="1">
    <source>
        <dbReference type="SAM" id="MobiDB-lite"/>
    </source>
</evidence>
<sequence>MAAGSNEVPPPRWRGGADRHAGAGTSASGERPFYVICTMFSFFSRSNRRSLTAMGTALENVSRRRRPAVGRSGYDSPYTCGRVPAGGGARPSLSDRAERQRRVFTSNNGVE</sequence>
<feature type="region of interest" description="Disordered" evidence="1">
    <location>
        <begin position="62"/>
        <end position="111"/>
    </location>
</feature>
<protein>
    <submittedName>
        <fullName evidence="2">Uncharacterized protein</fullName>
    </submittedName>
</protein>
<comment type="caution">
    <text evidence="2">The sequence shown here is derived from an EMBL/GenBank/DDBJ whole genome shotgun (WGS) entry which is preliminary data.</text>
</comment>
<proteinExistence type="predicted"/>
<dbReference type="EMBL" id="BGZK01000333">
    <property type="protein sequence ID" value="GBP37393.1"/>
    <property type="molecule type" value="Genomic_DNA"/>
</dbReference>
<name>A0A4C1VFI6_EUMVA</name>
<evidence type="ECO:0000313" key="3">
    <source>
        <dbReference type="Proteomes" id="UP000299102"/>
    </source>
</evidence>
<reference evidence="2 3" key="1">
    <citation type="journal article" date="2019" name="Commun. Biol.">
        <title>The bagworm genome reveals a unique fibroin gene that provides high tensile strength.</title>
        <authorList>
            <person name="Kono N."/>
            <person name="Nakamura H."/>
            <person name="Ohtoshi R."/>
            <person name="Tomita M."/>
            <person name="Numata K."/>
            <person name="Arakawa K."/>
        </authorList>
    </citation>
    <scope>NUCLEOTIDE SEQUENCE [LARGE SCALE GENOMIC DNA]</scope>
</reference>
<dbReference type="Proteomes" id="UP000299102">
    <property type="component" value="Unassembled WGS sequence"/>
</dbReference>